<dbReference type="InterPro" id="IPR011330">
    <property type="entry name" value="Glyco_hydro/deAcase_b/a-brl"/>
</dbReference>
<comment type="caution">
    <text evidence="3">The sequence shown here is derived from an EMBL/GenBank/DDBJ whole genome shotgun (WGS) entry which is preliminary data.</text>
</comment>
<dbReference type="Proteomes" id="UP000179627">
    <property type="component" value="Unassembled WGS sequence"/>
</dbReference>
<dbReference type="Gene3D" id="3.20.20.370">
    <property type="entry name" value="Glycoside hydrolase/deacetylase"/>
    <property type="match status" value="1"/>
</dbReference>
<feature type="compositionally biased region" description="Polar residues" evidence="1">
    <location>
        <begin position="16"/>
        <end position="26"/>
    </location>
</feature>
<dbReference type="InterPro" id="IPR050248">
    <property type="entry name" value="Polysacc_deacetylase_ArnD"/>
</dbReference>
<proteinExistence type="predicted"/>
<gene>
    <name evidence="3" type="ORF">CC117_25925</name>
</gene>
<dbReference type="Pfam" id="PF01522">
    <property type="entry name" value="Polysacc_deac_1"/>
    <property type="match status" value="1"/>
</dbReference>
<evidence type="ECO:0000256" key="1">
    <source>
        <dbReference type="SAM" id="MobiDB-lite"/>
    </source>
</evidence>
<feature type="domain" description="NodB homology" evidence="2">
    <location>
        <begin position="90"/>
        <end position="283"/>
    </location>
</feature>
<sequence length="313" mass="33057">MLLAIPLLAGCAGQPGTANPASNSDVPPSPTPLLTEADHSMAIASSASSPAPTAGTVTRNEVIARYGQIRPSTWGLDVPGVTTMLPTSDRVIALTFDACGGPQGSGYDQALISFLRRHEVPATLFLNSRWLDANPQVFRDLAADPLFEIANHGTQHRPLSVSGQSAYGITGTHDVGEVFDEIDGNRGRLSVVLGHPPRFFRSGTAHCDDVAMRIAADLGEHVVNFDVNADAGATFTPDQVAHAVLTARPGSIVIGHMNHPSGGTAEGIASAIPRLTGFGYRFVRLSEYIASDGTFPESAIRAISPTRRNRPYE</sequence>
<reference evidence="4" key="1">
    <citation type="submission" date="2016-07" db="EMBL/GenBank/DDBJ databases">
        <title>Sequence Frankia sp. strain CcI1.17.</title>
        <authorList>
            <person name="Ghodhbane-Gtari F."/>
            <person name="Swanson E."/>
            <person name="Gueddou A."/>
            <person name="Morris K."/>
            <person name="Hezbri K."/>
            <person name="Ktari A."/>
            <person name="Nouioui I."/>
            <person name="Abebe-Akele F."/>
            <person name="Simpson S."/>
            <person name="Thomas K."/>
            <person name="Gtari M."/>
            <person name="Tisa L.S."/>
            <person name="Hurst S."/>
        </authorList>
    </citation>
    <scope>NUCLEOTIDE SEQUENCE [LARGE SCALE GENOMIC DNA]</scope>
    <source>
        <strain evidence="4">Cc1.17</strain>
    </source>
</reference>
<dbReference type="GO" id="GO:0016810">
    <property type="term" value="F:hydrolase activity, acting on carbon-nitrogen (but not peptide) bonds"/>
    <property type="evidence" value="ECO:0007669"/>
    <property type="project" value="InterPro"/>
</dbReference>
<name>A0A1S1Q9B4_9ACTN</name>
<dbReference type="PANTHER" id="PTHR10587">
    <property type="entry name" value="GLYCOSYL TRANSFERASE-RELATED"/>
    <property type="match status" value="1"/>
</dbReference>
<evidence type="ECO:0000313" key="4">
    <source>
        <dbReference type="Proteomes" id="UP000179627"/>
    </source>
</evidence>
<dbReference type="AlphaFoldDB" id="A0A1S1Q9B4"/>
<keyword evidence="4" id="KW-1185">Reference proteome</keyword>
<feature type="region of interest" description="Disordered" evidence="1">
    <location>
        <begin position="15"/>
        <end position="35"/>
    </location>
</feature>
<dbReference type="PANTHER" id="PTHR10587:SF134">
    <property type="entry name" value="SECRETED PROTEIN"/>
    <property type="match status" value="1"/>
</dbReference>
<dbReference type="EMBL" id="MBLM01000144">
    <property type="protein sequence ID" value="OHV31448.1"/>
    <property type="molecule type" value="Genomic_DNA"/>
</dbReference>
<evidence type="ECO:0000313" key="3">
    <source>
        <dbReference type="EMBL" id="OHV31448.1"/>
    </source>
</evidence>
<protein>
    <submittedName>
        <fullName evidence="3">Polysaccharide deacetylase</fullName>
    </submittedName>
</protein>
<dbReference type="InterPro" id="IPR002509">
    <property type="entry name" value="NODB_dom"/>
</dbReference>
<organism evidence="3 4">
    <name type="scientific">Parafrankia colletiae</name>
    <dbReference type="NCBI Taxonomy" id="573497"/>
    <lineage>
        <taxon>Bacteria</taxon>
        <taxon>Bacillati</taxon>
        <taxon>Actinomycetota</taxon>
        <taxon>Actinomycetes</taxon>
        <taxon>Frankiales</taxon>
        <taxon>Frankiaceae</taxon>
        <taxon>Parafrankia</taxon>
    </lineage>
</organism>
<dbReference type="GO" id="GO:0005975">
    <property type="term" value="P:carbohydrate metabolic process"/>
    <property type="evidence" value="ECO:0007669"/>
    <property type="project" value="InterPro"/>
</dbReference>
<dbReference type="CDD" id="cd10955">
    <property type="entry name" value="CE4_BH0857_like"/>
    <property type="match status" value="1"/>
</dbReference>
<accession>A0A1S1Q9B4</accession>
<evidence type="ECO:0000259" key="2">
    <source>
        <dbReference type="PROSITE" id="PS51677"/>
    </source>
</evidence>
<dbReference type="PROSITE" id="PS51677">
    <property type="entry name" value="NODB"/>
    <property type="match status" value="1"/>
</dbReference>
<dbReference type="SUPFAM" id="SSF88713">
    <property type="entry name" value="Glycoside hydrolase/deacetylase"/>
    <property type="match status" value="1"/>
</dbReference>
<dbReference type="RefSeq" id="WP_071088369.1">
    <property type="nucleotide sequence ID" value="NZ_MBLM01000144.1"/>
</dbReference>